<dbReference type="EMBL" id="GHES01001640">
    <property type="protein sequence ID" value="MPA32199.1"/>
    <property type="molecule type" value="Transcribed_RNA"/>
</dbReference>
<accession>A0A5B6YKN7</accession>
<dbReference type="GO" id="GO:0031930">
    <property type="term" value="P:mitochondria-nucleus signaling pathway"/>
    <property type="evidence" value="ECO:0007669"/>
    <property type="project" value="TreeGrafter"/>
</dbReference>
<evidence type="ECO:0000256" key="1">
    <source>
        <dbReference type="ARBA" id="ARBA00007626"/>
    </source>
</evidence>
<dbReference type="InterPro" id="IPR011990">
    <property type="entry name" value="TPR-like_helical_dom_sf"/>
</dbReference>
<evidence type="ECO:0008006" key="5">
    <source>
        <dbReference type="Google" id="ProtNLM"/>
    </source>
</evidence>
<feature type="signal peptide" evidence="3">
    <location>
        <begin position="1"/>
        <end position="20"/>
    </location>
</feature>
<proteinExistence type="inferred from homology"/>
<feature type="chain" id="PRO_5022775229" description="Pentatricopeptide repeat-containing protein" evidence="3">
    <location>
        <begin position="21"/>
        <end position="134"/>
    </location>
</feature>
<dbReference type="Gene3D" id="1.25.40.10">
    <property type="entry name" value="Tetratricopeptide repeat domain"/>
    <property type="match status" value="1"/>
</dbReference>
<evidence type="ECO:0000313" key="4">
    <source>
        <dbReference type="EMBL" id="MPA32199.1"/>
    </source>
</evidence>
<name>A0A5B6YKN7_DAVIN</name>
<reference evidence="4" key="1">
    <citation type="submission" date="2019-08" db="EMBL/GenBank/DDBJ databases">
        <title>Reference gene set and small RNA set construction with multiple tissues from Davidia involucrata Baill.</title>
        <authorList>
            <person name="Yang H."/>
            <person name="Zhou C."/>
            <person name="Li G."/>
            <person name="Wang J."/>
            <person name="Gao P."/>
            <person name="Wang M."/>
            <person name="Wang R."/>
            <person name="Zhao Y."/>
        </authorList>
    </citation>
    <scope>NUCLEOTIDE SEQUENCE</scope>
    <source>
        <tissue evidence="4">Mixed with DoveR01_LX</tissue>
    </source>
</reference>
<dbReference type="GO" id="GO:0009507">
    <property type="term" value="C:chloroplast"/>
    <property type="evidence" value="ECO:0007669"/>
    <property type="project" value="TreeGrafter"/>
</dbReference>
<dbReference type="AlphaFoldDB" id="A0A5B6YKN7"/>
<comment type="similarity">
    <text evidence="1">Belongs to the PPR family. P subfamily.</text>
</comment>
<sequence>MSKGCRVLPILIAPPLLATAVTRKGIFEDHLIYSSLICSFTSIREVKEAEELFQQVESKKMLRDAIVFLELVLMYIEEGLMEKSLEIVVAMKHVKIRVYDCILCVIVNGFSKRRGLRAAVRRVITTTTINRFRR</sequence>
<evidence type="ECO:0000256" key="2">
    <source>
        <dbReference type="ARBA" id="ARBA00022737"/>
    </source>
</evidence>
<protein>
    <recommendedName>
        <fullName evidence="5">Pentatricopeptide repeat-containing protein</fullName>
    </recommendedName>
</protein>
<dbReference type="InterPro" id="IPR002885">
    <property type="entry name" value="PPR_rpt"/>
</dbReference>
<keyword evidence="2" id="KW-0677">Repeat</keyword>
<dbReference type="GO" id="GO:0010019">
    <property type="term" value="P:chloroplast-nucleus signaling pathway"/>
    <property type="evidence" value="ECO:0007669"/>
    <property type="project" value="TreeGrafter"/>
</dbReference>
<dbReference type="PANTHER" id="PTHR47936:SF1">
    <property type="entry name" value="PENTATRICOPEPTIDE REPEAT-CONTAINING PROTEIN GUN1, CHLOROPLASTIC"/>
    <property type="match status" value="1"/>
</dbReference>
<dbReference type="PANTHER" id="PTHR47936">
    <property type="entry name" value="PPR_LONG DOMAIN-CONTAINING PROTEIN"/>
    <property type="match status" value="1"/>
</dbReference>
<gene>
    <name evidence="4" type="ORF">Din_001640</name>
</gene>
<dbReference type="NCBIfam" id="TIGR00756">
    <property type="entry name" value="PPR"/>
    <property type="match status" value="1"/>
</dbReference>
<keyword evidence="3" id="KW-0732">Signal</keyword>
<organism evidence="4">
    <name type="scientific">Davidia involucrata</name>
    <name type="common">Dove tree</name>
    <dbReference type="NCBI Taxonomy" id="16924"/>
    <lineage>
        <taxon>Eukaryota</taxon>
        <taxon>Viridiplantae</taxon>
        <taxon>Streptophyta</taxon>
        <taxon>Embryophyta</taxon>
        <taxon>Tracheophyta</taxon>
        <taxon>Spermatophyta</taxon>
        <taxon>Magnoliopsida</taxon>
        <taxon>eudicotyledons</taxon>
        <taxon>Gunneridae</taxon>
        <taxon>Pentapetalae</taxon>
        <taxon>asterids</taxon>
        <taxon>Cornales</taxon>
        <taxon>Nyssaceae</taxon>
        <taxon>Davidia</taxon>
    </lineage>
</organism>
<evidence type="ECO:0000256" key="3">
    <source>
        <dbReference type="SAM" id="SignalP"/>
    </source>
</evidence>